<name>A0AAD5VWI1_9AGAR</name>
<evidence type="ECO:0000313" key="3">
    <source>
        <dbReference type="EMBL" id="KAJ3571941.1"/>
    </source>
</evidence>
<evidence type="ECO:0000256" key="1">
    <source>
        <dbReference type="SAM" id="MobiDB-lite"/>
    </source>
</evidence>
<dbReference type="GO" id="GO:0005525">
    <property type="term" value="F:GTP binding"/>
    <property type="evidence" value="ECO:0007669"/>
    <property type="project" value="InterPro"/>
</dbReference>
<dbReference type="EMBL" id="JANIEX010000164">
    <property type="protein sequence ID" value="KAJ3571941.1"/>
    <property type="molecule type" value="Genomic_DNA"/>
</dbReference>
<protein>
    <recommendedName>
        <fullName evidence="2">G domain-containing protein</fullName>
    </recommendedName>
</protein>
<dbReference type="InterPro" id="IPR027417">
    <property type="entry name" value="P-loop_NTPase"/>
</dbReference>
<dbReference type="CDD" id="cd00882">
    <property type="entry name" value="Ras_like_GTPase"/>
    <property type="match status" value="1"/>
</dbReference>
<accession>A0AAD5VWI1</accession>
<feature type="region of interest" description="Disordered" evidence="1">
    <location>
        <begin position="600"/>
        <end position="619"/>
    </location>
</feature>
<proteinExistence type="predicted"/>
<evidence type="ECO:0000259" key="2">
    <source>
        <dbReference type="Pfam" id="PF01926"/>
    </source>
</evidence>
<comment type="caution">
    <text evidence="3">The sequence shown here is derived from an EMBL/GenBank/DDBJ whole genome shotgun (WGS) entry which is preliminary data.</text>
</comment>
<dbReference type="SUPFAM" id="SSF52540">
    <property type="entry name" value="P-loop containing nucleoside triphosphate hydrolases"/>
    <property type="match status" value="1"/>
</dbReference>
<sequence length="649" mass="73070">MPSHDLGNRLRGCFRPLFPHALKMEGLEDIDQVVSVSAQNVKSNDIIIFIMESLGERKSTFIEAVLQGKYENVDHCSNSSVSAVRLTFKNGGNNVVLAQIRVSSPEPESVRQGLFQLELWLQESVQNNNHSHDSPIVPRIAGIVYLFAIWPESGPFSQSSDMLEKLLVNPVVDKIILAMPNHIGEIRGEGDHVTCERDLKEKNWQVVAPSGPKDSHRNDDTSSTEQIMNVVLAKLVYGRTRELGKFVGVDWKHHIATLREKLADTTGRLRKFVPGSFLSRRVVTPTESNTGAPLPHSRIFTERNFHDIVKVAPVEAKDLNKDDMIIAVMGPTGAGKSTFIQTVTRAFYSNNEVGHHLASATTNVSALRIIFRDDDKPNIVLVDTPGFDDTNRSDFEVLGEIARWLRVLGKPLANAARSRRRLSGILYLHRITDTRMTGSATRNLQIFQKLCGDSYYRRVILVTTMWSPDFGPEEQLECERLEAALQESHWQPMIHLGSQVLRFLGTLESAQDIVNQIVGVECQEQQNTLEQIIEIQTEMLVEHKSVPSTQAGRHVKGDAEELIRRQNEALEQLSAERDGVQDLDDLREILDSLKAARAKKREVEKKSRPFRRPSFTKTSSQDRAITSRFLHPLAVLNPTALQCRITHIY</sequence>
<dbReference type="Gene3D" id="3.40.50.300">
    <property type="entry name" value="P-loop containing nucleotide triphosphate hydrolases"/>
    <property type="match status" value="1"/>
</dbReference>
<reference evidence="3" key="1">
    <citation type="submission" date="2022-07" db="EMBL/GenBank/DDBJ databases">
        <title>Genome Sequence of Leucocoprinus birnbaumii.</title>
        <authorList>
            <person name="Buettner E."/>
        </authorList>
    </citation>
    <scope>NUCLEOTIDE SEQUENCE</scope>
    <source>
        <strain evidence="3">VT141</strain>
    </source>
</reference>
<dbReference type="InterPro" id="IPR006073">
    <property type="entry name" value="GTP-bd"/>
</dbReference>
<keyword evidence="4" id="KW-1185">Reference proteome</keyword>
<organism evidence="3 4">
    <name type="scientific">Leucocoprinus birnbaumii</name>
    <dbReference type="NCBI Taxonomy" id="56174"/>
    <lineage>
        <taxon>Eukaryota</taxon>
        <taxon>Fungi</taxon>
        <taxon>Dikarya</taxon>
        <taxon>Basidiomycota</taxon>
        <taxon>Agaricomycotina</taxon>
        <taxon>Agaricomycetes</taxon>
        <taxon>Agaricomycetidae</taxon>
        <taxon>Agaricales</taxon>
        <taxon>Agaricineae</taxon>
        <taxon>Agaricaceae</taxon>
        <taxon>Leucocoprinus</taxon>
    </lineage>
</organism>
<dbReference type="Pfam" id="PF01926">
    <property type="entry name" value="MMR_HSR1"/>
    <property type="match status" value="1"/>
</dbReference>
<evidence type="ECO:0000313" key="4">
    <source>
        <dbReference type="Proteomes" id="UP001213000"/>
    </source>
</evidence>
<gene>
    <name evidence="3" type="ORF">NP233_g3417</name>
</gene>
<dbReference type="AlphaFoldDB" id="A0AAD5VWI1"/>
<dbReference type="Proteomes" id="UP001213000">
    <property type="component" value="Unassembled WGS sequence"/>
</dbReference>
<feature type="domain" description="G" evidence="2">
    <location>
        <begin position="326"/>
        <end position="390"/>
    </location>
</feature>